<evidence type="ECO:0000313" key="2">
    <source>
        <dbReference type="EMBL" id="KAJ5375014.1"/>
    </source>
</evidence>
<dbReference type="EMBL" id="JAPZBT010000002">
    <property type="protein sequence ID" value="KAJ5375014.1"/>
    <property type="molecule type" value="Genomic_DNA"/>
</dbReference>
<comment type="caution">
    <text evidence="2">The sequence shown here is derived from an EMBL/GenBank/DDBJ whole genome shotgun (WGS) entry which is preliminary data.</text>
</comment>
<proteinExistence type="predicted"/>
<sequence>MGFDTEKSTIPLMGLGFISPSLQQDSYQYKFKVDNMAGALPPTALKYGRRQIAGRTLQQWIERPASDPAVPACPIQPCTLRFKDVKKSKILEIDMDTDPYMPIQCENDFEELGMLGPTGGAWARIAIDQPDAPPDADYPSVHTWEGQIARGVLIVEEIKKAPGFFISEVCQAIYREHFPIKTLKYVYILDVCNRDTREFVMDDLYTDANGLEWPDEEIYDWLPGTSEYEALLGTTIGRTVAYLILGSCQRGTRRISRIRTYDAFESLQMLFVIEDTLAQVSGDSSSESSSRETRSSTRRKNIESKKHKLGSDEESDTGAKKVQKR</sequence>
<feature type="compositionally biased region" description="Basic and acidic residues" evidence="1">
    <location>
        <begin position="289"/>
        <end position="304"/>
    </location>
</feature>
<dbReference type="OrthoDB" id="4289218at2759"/>
<dbReference type="GeneID" id="81463933"/>
<reference evidence="2" key="2">
    <citation type="journal article" date="2023" name="IMA Fungus">
        <title>Comparative genomic study of the Penicillium genus elucidates a diverse pangenome and 15 lateral gene transfer events.</title>
        <authorList>
            <person name="Petersen C."/>
            <person name="Sorensen T."/>
            <person name="Nielsen M.R."/>
            <person name="Sondergaard T.E."/>
            <person name="Sorensen J.L."/>
            <person name="Fitzpatrick D.A."/>
            <person name="Frisvad J.C."/>
            <person name="Nielsen K.L."/>
        </authorList>
    </citation>
    <scope>NUCLEOTIDE SEQUENCE</scope>
    <source>
        <strain evidence="2">IBT 3081</strain>
    </source>
</reference>
<reference evidence="2" key="1">
    <citation type="submission" date="2022-12" db="EMBL/GenBank/DDBJ databases">
        <authorList>
            <person name="Petersen C."/>
        </authorList>
    </citation>
    <scope>NUCLEOTIDE SEQUENCE</scope>
    <source>
        <strain evidence="2">IBT 3081</strain>
    </source>
</reference>
<dbReference type="AlphaFoldDB" id="A0A9W9SCG1"/>
<dbReference type="Proteomes" id="UP001147752">
    <property type="component" value="Unassembled WGS sequence"/>
</dbReference>
<organism evidence="2 3">
    <name type="scientific">Penicillium concentricum</name>
    <dbReference type="NCBI Taxonomy" id="293559"/>
    <lineage>
        <taxon>Eukaryota</taxon>
        <taxon>Fungi</taxon>
        <taxon>Dikarya</taxon>
        <taxon>Ascomycota</taxon>
        <taxon>Pezizomycotina</taxon>
        <taxon>Eurotiomycetes</taxon>
        <taxon>Eurotiomycetidae</taxon>
        <taxon>Eurotiales</taxon>
        <taxon>Aspergillaceae</taxon>
        <taxon>Penicillium</taxon>
    </lineage>
</organism>
<protein>
    <submittedName>
        <fullName evidence="2">Uncharacterized protein</fullName>
    </submittedName>
</protein>
<accession>A0A9W9SCG1</accession>
<gene>
    <name evidence="2" type="ORF">N7517_007020</name>
</gene>
<evidence type="ECO:0000256" key="1">
    <source>
        <dbReference type="SAM" id="MobiDB-lite"/>
    </source>
</evidence>
<feature type="region of interest" description="Disordered" evidence="1">
    <location>
        <begin position="281"/>
        <end position="325"/>
    </location>
</feature>
<evidence type="ECO:0000313" key="3">
    <source>
        <dbReference type="Proteomes" id="UP001147752"/>
    </source>
</evidence>
<keyword evidence="3" id="KW-1185">Reference proteome</keyword>
<name>A0A9W9SCG1_9EURO</name>
<dbReference type="RefSeq" id="XP_056581000.1">
    <property type="nucleotide sequence ID" value="XM_056724750.1"/>
</dbReference>